<evidence type="ECO:0000256" key="11">
    <source>
        <dbReference type="ARBA" id="ARBA00023146"/>
    </source>
</evidence>
<keyword evidence="2 14" id="KW-0963">Cytoplasm</keyword>
<evidence type="ECO:0000256" key="13">
    <source>
        <dbReference type="ARBA" id="ARBA00048300"/>
    </source>
</evidence>
<evidence type="ECO:0000313" key="17">
    <source>
        <dbReference type="EMBL" id="SNV38355.1"/>
    </source>
</evidence>
<evidence type="ECO:0000256" key="14">
    <source>
        <dbReference type="HAMAP-Rule" id="MF_00036"/>
    </source>
</evidence>
<dbReference type="Gene3D" id="3.30.54.20">
    <property type="match status" value="1"/>
</dbReference>
<dbReference type="Gene3D" id="3.10.310.40">
    <property type="match status" value="1"/>
</dbReference>
<dbReference type="PANTHER" id="PTHR11777:SF9">
    <property type="entry name" value="ALANINE--TRNA LIGASE, CYTOPLASMIC"/>
    <property type="match status" value="1"/>
</dbReference>
<feature type="binding site" evidence="14">
    <location>
        <position position="695"/>
    </location>
    <ligand>
        <name>Zn(2+)</name>
        <dbReference type="ChEBI" id="CHEBI:29105"/>
    </ligand>
</feature>
<dbReference type="Pfam" id="PF01411">
    <property type="entry name" value="tRNA-synt_2c"/>
    <property type="match status" value="1"/>
</dbReference>
<dbReference type="GO" id="GO:0005524">
    <property type="term" value="F:ATP binding"/>
    <property type="evidence" value="ECO:0007669"/>
    <property type="project" value="UniProtKB-UniRule"/>
</dbReference>
<evidence type="ECO:0000256" key="5">
    <source>
        <dbReference type="ARBA" id="ARBA00022723"/>
    </source>
</evidence>
<dbReference type="SUPFAM" id="SSF50447">
    <property type="entry name" value="Translation proteins"/>
    <property type="match status" value="1"/>
</dbReference>
<dbReference type="CDD" id="cd00673">
    <property type="entry name" value="AlaRS_core"/>
    <property type="match status" value="1"/>
</dbReference>
<dbReference type="InterPro" id="IPR018164">
    <property type="entry name" value="Ala-tRNA-synth_IIc_N"/>
</dbReference>
<sequence>MSDFLFFYRNFRKAERSLGILIMKNLTSAQIRQMWLDFWKSKGHSVEPSANLVPVNDPTLLWINSGVATLKKYFDGSVIPENPRITNAQKSIRTNDIENVGKTARHHTMFEMLGNFSIGDYFRDEAIEWGYELLTSPEWFAFPKDKLYITYYPEDKDSYNRWLALGVDADHLIPLEENFWEIGAGPSGPDTEIFFDRGEAFDPENIGIRLLEEDLENDRYIEIWNIVLSQFNADPEVPRSEYKELPNKNIDTGAGLERLAAIFQGAKTNFETDLFLPIIREVEKLSGKTYDQDGDNMSFKVIADHIRALSFAIGDGALPGNEGRGYVLRRLLRRASMHGQRLGITDPFLYKLVETVGDIMESYYPEVLEKRAFIEKIVKSEEESFARTIHTGSQFAEQLMDKLATEGKSEIDGRDIFKLYDTYGFQVELTEELAEHRGMTLDIAGFEAAMKEQQDRARASVVKGGSMGMQNETLAAITEASRFVYDVTALDANLSVIVADNERTEAVSEGQALLVFDQTPFYAEMGGQVADHGVIKNANGDVVAKVVDVQKAPNGQPLHTVEVLASLSASTSYTLEIDSTRRYKIEKNHTATHLLHAALHNVIGEHATQAGSLNEEGFLRFDFTHFEAVTAEELRRIENEVNEKIWEAIDVVTVETDVDTAKEMGAMALFGEKYGKVVRVVTIGDYSIELCGGTHVSNTAEIGLFKIVKEEGIGSGTRRILAVTGKEAFLALRDREDALKTVSQTLKVPQIDQVPTKVEALAAELRDLQKENAGLKEKAAAAAAGDVFKDVQEANGVRYIASQVQVSDADALRTFADNWKQKDYSDVLVLVAAIGDKVNVLVASKSTDVHAGNLIKVLAPIVAGRGGGKPDMAMAGGSDASKIADLLKAVAKNL</sequence>
<dbReference type="Pfam" id="PF07973">
    <property type="entry name" value="tRNA_SAD"/>
    <property type="match status" value="1"/>
</dbReference>
<feature type="domain" description="Alanyl-transfer RNA synthetases family profile" evidence="16">
    <location>
        <begin position="26"/>
        <end position="734"/>
    </location>
</feature>
<dbReference type="FunFam" id="3.10.310.40:FF:000001">
    <property type="entry name" value="Alanine--tRNA ligase"/>
    <property type="match status" value="1"/>
</dbReference>
<dbReference type="PRINTS" id="PR00980">
    <property type="entry name" value="TRNASYNTHALA"/>
</dbReference>
<evidence type="ECO:0000256" key="7">
    <source>
        <dbReference type="ARBA" id="ARBA00022833"/>
    </source>
</evidence>
<dbReference type="InterPro" id="IPR003156">
    <property type="entry name" value="DHHA1_dom"/>
</dbReference>
<evidence type="ECO:0000256" key="3">
    <source>
        <dbReference type="ARBA" id="ARBA00022555"/>
    </source>
</evidence>
<dbReference type="InterPro" id="IPR009000">
    <property type="entry name" value="Transl_B-barrel_sf"/>
</dbReference>
<dbReference type="InterPro" id="IPR018163">
    <property type="entry name" value="Thr/Ala-tRNA-synth_IIc_edit"/>
</dbReference>
<dbReference type="Proteomes" id="UP000215144">
    <property type="component" value="Chromosome 1"/>
</dbReference>
<dbReference type="EMBL" id="LT906454">
    <property type="protein sequence ID" value="SNV38355.1"/>
    <property type="molecule type" value="Genomic_DNA"/>
</dbReference>
<dbReference type="FunFam" id="3.30.930.10:FF:000046">
    <property type="entry name" value="Alanine--tRNA ligase"/>
    <property type="match status" value="1"/>
</dbReference>
<keyword evidence="8 14" id="KW-0067">ATP-binding</keyword>
<dbReference type="InterPro" id="IPR012947">
    <property type="entry name" value="tRNA_SAD"/>
</dbReference>
<dbReference type="GO" id="GO:0016740">
    <property type="term" value="F:transferase activity"/>
    <property type="evidence" value="ECO:0007669"/>
    <property type="project" value="UniProtKB-ARBA"/>
</dbReference>
<dbReference type="PANTHER" id="PTHR11777">
    <property type="entry name" value="ALANYL-TRNA SYNTHETASE"/>
    <property type="match status" value="1"/>
</dbReference>
<comment type="similarity">
    <text evidence="1 14">Belongs to the class-II aminoacyl-tRNA synthetase family.</text>
</comment>
<comment type="cofactor">
    <cofactor evidence="14">
        <name>Zn(2+)</name>
        <dbReference type="ChEBI" id="CHEBI:29105"/>
    </cofactor>
    <text evidence="14">Binds 1 zinc ion per subunit.</text>
</comment>
<keyword evidence="9 14" id="KW-0694">RNA-binding</keyword>
<keyword evidence="7 14" id="KW-0862">Zinc</keyword>
<dbReference type="NCBIfam" id="TIGR00344">
    <property type="entry name" value="alaS"/>
    <property type="match status" value="1"/>
</dbReference>
<evidence type="ECO:0000256" key="12">
    <source>
        <dbReference type="ARBA" id="ARBA00024779"/>
    </source>
</evidence>
<evidence type="ECO:0000256" key="1">
    <source>
        <dbReference type="ARBA" id="ARBA00008226"/>
    </source>
</evidence>
<dbReference type="GO" id="GO:0005829">
    <property type="term" value="C:cytosol"/>
    <property type="evidence" value="ECO:0007669"/>
    <property type="project" value="TreeGrafter"/>
</dbReference>
<dbReference type="AlphaFoldDB" id="A0A239WUX2"/>
<dbReference type="Gene3D" id="3.30.980.10">
    <property type="entry name" value="Threonyl-trna Synthetase, Chain A, domain 2"/>
    <property type="match status" value="1"/>
</dbReference>
<dbReference type="SMART" id="SM00863">
    <property type="entry name" value="tRNA_SAD"/>
    <property type="match status" value="1"/>
</dbReference>
<dbReference type="Gene3D" id="3.30.930.10">
    <property type="entry name" value="Bira Bifunctional Protein, Domain 2"/>
    <property type="match status" value="1"/>
</dbReference>
<keyword evidence="4 14" id="KW-0436">Ligase</keyword>
<dbReference type="KEGG" id="saco:SAME_00785"/>
<comment type="function">
    <text evidence="12 14">Catalyzes the attachment of alanine to tRNA(Ala) in a two-step reaction: alanine is first activated by ATP to form Ala-AMP and then transferred to the acceptor end of tRNA(Ala). Also edits incorrectly charged Ser-tRNA(Ala) and Gly-tRNA(Ala) via its editing domain.</text>
</comment>
<dbReference type="EC" id="6.1.1.7" evidence="14"/>
<evidence type="ECO:0000256" key="10">
    <source>
        <dbReference type="ARBA" id="ARBA00022917"/>
    </source>
</evidence>
<dbReference type="GO" id="GO:0140096">
    <property type="term" value="F:catalytic activity, acting on a protein"/>
    <property type="evidence" value="ECO:0007669"/>
    <property type="project" value="UniProtKB-ARBA"/>
</dbReference>
<evidence type="ECO:0000256" key="4">
    <source>
        <dbReference type="ARBA" id="ARBA00022598"/>
    </source>
</evidence>
<evidence type="ECO:0000256" key="9">
    <source>
        <dbReference type="ARBA" id="ARBA00022884"/>
    </source>
</evidence>
<accession>A0A239WUX2</accession>
<organism evidence="17 18">
    <name type="scientific">Streptococcus acidominimus</name>
    <dbReference type="NCBI Taxonomy" id="1326"/>
    <lineage>
        <taxon>Bacteria</taxon>
        <taxon>Bacillati</taxon>
        <taxon>Bacillota</taxon>
        <taxon>Bacilli</taxon>
        <taxon>Lactobacillales</taxon>
        <taxon>Streptococcaceae</taxon>
        <taxon>Streptococcus</taxon>
    </lineage>
</organism>
<evidence type="ECO:0000313" key="18">
    <source>
        <dbReference type="Proteomes" id="UP000215144"/>
    </source>
</evidence>
<reference evidence="17 18" key="1">
    <citation type="submission" date="2017-06" db="EMBL/GenBank/DDBJ databases">
        <authorList>
            <consortium name="Pathogen Informatics"/>
        </authorList>
    </citation>
    <scope>NUCLEOTIDE SEQUENCE [LARGE SCALE GENOMIC DNA]</scope>
    <source>
        <strain evidence="17 18">NCTC11291</strain>
    </source>
</reference>
<keyword evidence="15" id="KW-0175">Coiled coil</keyword>
<protein>
    <recommendedName>
        <fullName evidence="14">Alanine--tRNA ligase</fullName>
        <ecNumber evidence="14">6.1.1.7</ecNumber>
    </recommendedName>
    <alternativeName>
        <fullName evidence="14">Alanyl-tRNA synthetase</fullName>
        <shortName evidence="14">AlaRS</shortName>
    </alternativeName>
</protein>
<evidence type="ECO:0000256" key="15">
    <source>
        <dbReference type="SAM" id="Coils"/>
    </source>
</evidence>
<dbReference type="FunFam" id="3.30.54.20:FF:000001">
    <property type="entry name" value="Alanine--tRNA ligase"/>
    <property type="match status" value="1"/>
</dbReference>
<dbReference type="InterPro" id="IPR050058">
    <property type="entry name" value="Ala-tRNA_ligase"/>
</dbReference>
<keyword evidence="6 14" id="KW-0547">Nucleotide-binding</keyword>
<dbReference type="InterPro" id="IPR002318">
    <property type="entry name" value="Ala-tRNA-lgiase_IIc"/>
</dbReference>
<dbReference type="FunFam" id="3.30.980.10:FF:000004">
    <property type="entry name" value="Alanine--tRNA ligase, cytoplasmic"/>
    <property type="match status" value="1"/>
</dbReference>
<gene>
    <name evidence="14 17" type="primary">alaS</name>
    <name evidence="17" type="ORF">SAMEA4504048_00785</name>
</gene>
<dbReference type="SUPFAM" id="SSF101353">
    <property type="entry name" value="Putative anticodon-binding domain of alanyl-tRNA synthetase (AlaRS)"/>
    <property type="match status" value="1"/>
</dbReference>
<feature type="binding site" evidence="14">
    <location>
        <position position="691"/>
    </location>
    <ligand>
        <name>Zn(2+)</name>
        <dbReference type="ChEBI" id="CHEBI:29105"/>
    </ligand>
</feature>
<dbReference type="GO" id="GO:0008270">
    <property type="term" value="F:zinc ion binding"/>
    <property type="evidence" value="ECO:0007669"/>
    <property type="project" value="UniProtKB-UniRule"/>
</dbReference>
<dbReference type="Pfam" id="PF02272">
    <property type="entry name" value="DHHA1"/>
    <property type="match status" value="1"/>
</dbReference>
<dbReference type="GO" id="GO:0002161">
    <property type="term" value="F:aminoacyl-tRNA deacylase activity"/>
    <property type="evidence" value="ECO:0007669"/>
    <property type="project" value="TreeGrafter"/>
</dbReference>
<dbReference type="SUPFAM" id="SSF55186">
    <property type="entry name" value="ThrRS/AlaRS common domain"/>
    <property type="match status" value="1"/>
</dbReference>
<dbReference type="InterPro" id="IPR023033">
    <property type="entry name" value="Ala_tRNA_ligase_euk/bac"/>
</dbReference>
<keyword evidence="3 14" id="KW-0820">tRNA-binding</keyword>
<evidence type="ECO:0000256" key="8">
    <source>
        <dbReference type="ARBA" id="ARBA00022840"/>
    </source>
</evidence>
<feature type="binding site" evidence="14">
    <location>
        <position position="593"/>
    </location>
    <ligand>
        <name>Zn(2+)</name>
        <dbReference type="ChEBI" id="CHEBI:29105"/>
    </ligand>
</feature>
<feature type="binding site" evidence="14">
    <location>
        <position position="589"/>
    </location>
    <ligand>
        <name>Zn(2+)</name>
        <dbReference type="ChEBI" id="CHEBI:29105"/>
    </ligand>
</feature>
<comment type="subcellular location">
    <subcellularLocation>
        <location evidence="14">Cytoplasm</location>
    </subcellularLocation>
</comment>
<dbReference type="PROSITE" id="PS50860">
    <property type="entry name" value="AA_TRNA_LIGASE_II_ALA"/>
    <property type="match status" value="1"/>
</dbReference>
<name>A0A239WUX2_STRAI</name>
<dbReference type="GO" id="GO:0006419">
    <property type="term" value="P:alanyl-tRNA aminoacylation"/>
    <property type="evidence" value="ECO:0007669"/>
    <property type="project" value="UniProtKB-UniRule"/>
</dbReference>
<keyword evidence="5 14" id="KW-0479">Metal-binding</keyword>
<keyword evidence="11 14" id="KW-0030">Aminoacyl-tRNA synthetase</keyword>
<dbReference type="GO" id="GO:0004813">
    <property type="term" value="F:alanine-tRNA ligase activity"/>
    <property type="evidence" value="ECO:0007669"/>
    <property type="project" value="UniProtKB-UniRule"/>
</dbReference>
<dbReference type="HAMAP" id="MF_00036_B">
    <property type="entry name" value="Ala_tRNA_synth_B"/>
    <property type="match status" value="1"/>
</dbReference>
<evidence type="ECO:0000259" key="16">
    <source>
        <dbReference type="PROSITE" id="PS50860"/>
    </source>
</evidence>
<proteinExistence type="inferred from homology"/>
<dbReference type="InterPro" id="IPR045864">
    <property type="entry name" value="aa-tRNA-synth_II/BPL/LPL"/>
</dbReference>
<feature type="coiled-coil region" evidence="15">
    <location>
        <begin position="751"/>
        <end position="785"/>
    </location>
</feature>
<comment type="catalytic activity">
    <reaction evidence="13 14">
        <text>tRNA(Ala) + L-alanine + ATP = L-alanyl-tRNA(Ala) + AMP + diphosphate</text>
        <dbReference type="Rhea" id="RHEA:12540"/>
        <dbReference type="Rhea" id="RHEA-COMP:9657"/>
        <dbReference type="Rhea" id="RHEA-COMP:9923"/>
        <dbReference type="ChEBI" id="CHEBI:30616"/>
        <dbReference type="ChEBI" id="CHEBI:33019"/>
        <dbReference type="ChEBI" id="CHEBI:57972"/>
        <dbReference type="ChEBI" id="CHEBI:78442"/>
        <dbReference type="ChEBI" id="CHEBI:78497"/>
        <dbReference type="ChEBI" id="CHEBI:456215"/>
        <dbReference type="EC" id="6.1.1.7"/>
    </reaction>
</comment>
<dbReference type="GO" id="GO:0000049">
    <property type="term" value="F:tRNA binding"/>
    <property type="evidence" value="ECO:0007669"/>
    <property type="project" value="UniProtKB-KW"/>
</dbReference>
<comment type="domain">
    <text evidence="14">Consists of three domains; the N-terminal catalytic domain, the editing domain and the C-terminal C-Ala domain. The editing domain removes incorrectly charged amino acids, while the C-Ala domain, along with tRNA(Ala), serves as a bridge to cooperatively bring together the editing and aminoacylation centers thus stimulating deacylation of misacylated tRNAs.</text>
</comment>
<dbReference type="Gene3D" id="2.40.30.130">
    <property type="match status" value="1"/>
</dbReference>
<dbReference type="SUPFAM" id="SSF55681">
    <property type="entry name" value="Class II aaRS and biotin synthetases"/>
    <property type="match status" value="1"/>
</dbReference>
<evidence type="ECO:0000256" key="6">
    <source>
        <dbReference type="ARBA" id="ARBA00022741"/>
    </source>
</evidence>
<keyword evidence="10 14" id="KW-0648">Protein biosynthesis</keyword>
<dbReference type="Gene3D" id="6.10.250.550">
    <property type="match status" value="1"/>
</dbReference>
<evidence type="ECO:0000256" key="2">
    <source>
        <dbReference type="ARBA" id="ARBA00022490"/>
    </source>
</evidence>
<dbReference type="InterPro" id="IPR018162">
    <property type="entry name" value="Ala-tRNA-ligase_IIc_anticod-bd"/>
</dbReference>
<dbReference type="InterPro" id="IPR018165">
    <property type="entry name" value="Ala-tRNA-synth_IIc_core"/>
</dbReference>
<dbReference type="STRING" id="1326.BU200_08830"/>